<evidence type="ECO:0000259" key="6">
    <source>
        <dbReference type="PROSITE" id="PS50249"/>
    </source>
</evidence>
<evidence type="ECO:0000256" key="2">
    <source>
        <dbReference type="ARBA" id="ARBA00022723"/>
    </source>
</evidence>
<sequence length="149" mass="16869">MLESNISEVKISYSNKTLKKFRIKINKSSDAFKSFTQSWDMDLIELQEEFKILLLNNANEVLGIHALSKGSTRGTVVDLKLLFVIALKSNATGIIIAHNHPSSNLKPSRSDLELTKRIKKSGELLDIKLLDHLIITKDEFYSLSDNDCY</sequence>
<keyword evidence="1" id="KW-0645">Protease</keyword>
<keyword evidence="4" id="KW-0862">Zinc</keyword>
<evidence type="ECO:0000313" key="8">
    <source>
        <dbReference type="Proteomes" id="UP000003053"/>
    </source>
</evidence>
<dbReference type="InterPro" id="IPR025657">
    <property type="entry name" value="RadC_JAB"/>
</dbReference>
<dbReference type="Proteomes" id="UP000003053">
    <property type="component" value="Unassembled WGS sequence"/>
</dbReference>
<evidence type="ECO:0000313" key="7">
    <source>
        <dbReference type="EMBL" id="EAR13752.1"/>
    </source>
</evidence>
<dbReference type="HOGENOM" id="CLU_073529_3_0_10"/>
<dbReference type="RefSeq" id="WP_004569550.1">
    <property type="nucleotide sequence ID" value="NZ_CH724148.1"/>
</dbReference>
<dbReference type="EMBL" id="AAOG01000001">
    <property type="protein sequence ID" value="EAR13752.1"/>
    <property type="molecule type" value="Genomic_DNA"/>
</dbReference>
<dbReference type="GO" id="GO:0046872">
    <property type="term" value="F:metal ion binding"/>
    <property type="evidence" value="ECO:0007669"/>
    <property type="project" value="UniProtKB-KW"/>
</dbReference>
<organism evidence="7 8">
    <name type="scientific">Polaribacter irgensii 23-P</name>
    <dbReference type="NCBI Taxonomy" id="313594"/>
    <lineage>
        <taxon>Bacteria</taxon>
        <taxon>Pseudomonadati</taxon>
        <taxon>Bacteroidota</taxon>
        <taxon>Flavobacteriia</taxon>
        <taxon>Flavobacteriales</taxon>
        <taxon>Flavobacteriaceae</taxon>
    </lineage>
</organism>
<evidence type="ECO:0000256" key="1">
    <source>
        <dbReference type="ARBA" id="ARBA00022670"/>
    </source>
</evidence>
<dbReference type="CDD" id="cd08071">
    <property type="entry name" value="MPN_DUF2466"/>
    <property type="match status" value="1"/>
</dbReference>
<keyword evidence="2" id="KW-0479">Metal-binding</keyword>
<comment type="caution">
    <text evidence="7">The sequence shown here is derived from an EMBL/GenBank/DDBJ whole genome shotgun (WGS) entry which is preliminary data.</text>
</comment>
<proteinExistence type="predicted"/>
<dbReference type="Pfam" id="PF04002">
    <property type="entry name" value="RadC"/>
    <property type="match status" value="1"/>
</dbReference>
<evidence type="ECO:0000256" key="5">
    <source>
        <dbReference type="ARBA" id="ARBA00023049"/>
    </source>
</evidence>
<dbReference type="InterPro" id="IPR037518">
    <property type="entry name" value="MPN"/>
</dbReference>
<dbReference type="eggNOG" id="COG2003">
    <property type="taxonomic scope" value="Bacteria"/>
</dbReference>
<keyword evidence="8" id="KW-1185">Reference proteome</keyword>
<feature type="domain" description="MPN" evidence="6">
    <location>
        <begin position="24"/>
        <end position="149"/>
    </location>
</feature>
<reference evidence="7 8" key="1">
    <citation type="submission" date="2006-02" db="EMBL/GenBank/DDBJ databases">
        <authorList>
            <person name="Murray A."/>
            <person name="Staley J."/>
            <person name="Ferriera S."/>
            <person name="Johnson J."/>
            <person name="Kravitz S."/>
            <person name="Halpern A."/>
            <person name="Remington K."/>
            <person name="Beeson K."/>
            <person name="Tran B."/>
            <person name="Rogers Y.-H."/>
            <person name="Friedman R."/>
            <person name="Venter J.C."/>
        </authorList>
    </citation>
    <scope>NUCLEOTIDE SEQUENCE [LARGE SCALE GENOMIC DNA]</scope>
    <source>
        <strain evidence="7 8">23-P</strain>
    </source>
</reference>
<dbReference type="Gene3D" id="3.40.140.10">
    <property type="entry name" value="Cytidine Deaminase, domain 2"/>
    <property type="match status" value="1"/>
</dbReference>
<keyword evidence="5" id="KW-0482">Metalloprotease</keyword>
<dbReference type="PANTHER" id="PTHR30471">
    <property type="entry name" value="DNA REPAIR PROTEIN RADC"/>
    <property type="match status" value="1"/>
</dbReference>
<protein>
    <submittedName>
        <fullName evidence="7">Putative DNA repair protein</fullName>
    </submittedName>
</protein>
<dbReference type="STRING" id="313594.PI23P_04622"/>
<evidence type="ECO:0000256" key="4">
    <source>
        <dbReference type="ARBA" id="ARBA00022833"/>
    </source>
</evidence>
<dbReference type="PROSITE" id="PS50249">
    <property type="entry name" value="MPN"/>
    <property type="match status" value="1"/>
</dbReference>
<dbReference type="GO" id="GO:0006508">
    <property type="term" value="P:proteolysis"/>
    <property type="evidence" value="ECO:0007669"/>
    <property type="project" value="UniProtKB-KW"/>
</dbReference>
<dbReference type="GO" id="GO:0008237">
    <property type="term" value="F:metallopeptidase activity"/>
    <property type="evidence" value="ECO:0007669"/>
    <property type="project" value="UniProtKB-KW"/>
</dbReference>
<accession>A4BXR1</accession>
<gene>
    <name evidence="7" type="ORF">PI23P_04622</name>
</gene>
<name>A4BXR1_9FLAO</name>
<dbReference type="PANTHER" id="PTHR30471:SF3">
    <property type="entry name" value="UPF0758 PROTEIN YEES-RELATED"/>
    <property type="match status" value="1"/>
</dbReference>
<dbReference type="InterPro" id="IPR001405">
    <property type="entry name" value="UPF0758"/>
</dbReference>
<dbReference type="AlphaFoldDB" id="A4BXR1"/>
<evidence type="ECO:0000256" key="3">
    <source>
        <dbReference type="ARBA" id="ARBA00022801"/>
    </source>
</evidence>
<keyword evidence="3" id="KW-0378">Hydrolase</keyword>
<dbReference type="OrthoDB" id="9804482at2"/>